<organism evidence="1">
    <name type="scientific">Myoviridae sp. ctp7F23</name>
    <dbReference type="NCBI Taxonomy" id="2825174"/>
    <lineage>
        <taxon>Viruses</taxon>
        <taxon>Duplodnaviria</taxon>
        <taxon>Heunggongvirae</taxon>
        <taxon>Uroviricota</taxon>
        <taxon>Caudoviricetes</taxon>
    </lineage>
</organism>
<evidence type="ECO:0000313" key="1">
    <source>
        <dbReference type="EMBL" id="DAF90810.1"/>
    </source>
</evidence>
<accession>A0A8S5U8S8</accession>
<name>A0A8S5U8S8_9CAUD</name>
<reference evidence="1" key="1">
    <citation type="journal article" date="2021" name="Proc. Natl. Acad. Sci. U.S.A.">
        <title>A Catalog of Tens of Thousands of Viruses from Human Metagenomes Reveals Hidden Associations with Chronic Diseases.</title>
        <authorList>
            <person name="Tisza M.J."/>
            <person name="Buck C.B."/>
        </authorList>
    </citation>
    <scope>NUCLEOTIDE SEQUENCE</scope>
    <source>
        <strain evidence="1">Ctp7F23</strain>
    </source>
</reference>
<sequence>MKMALTDGVIRIIEADAVQKTIIKSWNQMRWIRGQQMYEGIASAELLNKLATLVHLPPSIEAERTRMNEVQEAVDQERTREHPEPLYKYPVTKNLYEHQVRAANMALMTFGFIETPKKRESDAKKSD</sequence>
<protein>
    <submittedName>
        <fullName evidence="1">Uncharacterized protein</fullName>
    </submittedName>
</protein>
<dbReference type="EMBL" id="BK016037">
    <property type="protein sequence ID" value="DAF90810.1"/>
    <property type="molecule type" value="Genomic_DNA"/>
</dbReference>
<proteinExistence type="predicted"/>